<gene>
    <name evidence="2" type="ORF">E2C01_005135</name>
</gene>
<reference evidence="2 3" key="1">
    <citation type="submission" date="2019-05" db="EMBL/GenBank/DDBJ databases">
        <title>Another draft genome of Portunus trituberculatus and its Hox gene families provides insights of decapod evolution.</title>
        <authorList>
            <person name="Jeong J.-H."/>
            <person name="Song I."/>
            <person name="Kim S."/>
            <person name="Choi T."/>
            <person name="Kim D."/>
            <person name="Ryu S."/>
            <person name="Kim W."/>
        </authorList>
    </citation>
    <scope>NUCLEOTIDE SEQUENCE [LARGE SCALE GENOMIC DNA]</scope>
    <source>
        <tissue evidence="2">Muscle</tissue>
    </source>
</reference>
<proteinExistence type="predicted"/>
<protein>
    <submittedName>
        <fullName evidence="2">Uncharacterized protein</fullName>
    </submittedName>
</protein>
<dbReference type="AlphaFoldDB" id="A0A5B7CTG1"/>
<dbReference type="Proteomes" id="UP000324222">
    <property type="component" value="Unassembled WGS sequence"/>
</dbReference>
<feature type="compositionally biased region" description="Polar residues" evidence="1">
    <location>
        <begin position="1"/>
        <end position="23"/>
    </location>
</feature>
<keyword evidence="3" id="KW-1185">Reference proteome</keyword>
<name>A0A5B7CTG1_PORTR</name>
<accession>A0A5B7CTG1</accession>
<feature type="region of interest" description="Disordered" evidence="1">
    <location>
        <begin position="1"/>
        <end position="37"/>
    </location>
</feature>
<organism evidence="2 3">
    <name type="scientific">Portunus trituberculatus</name>
    <name type="common">Swimming crab</name>
    <name type="synonym">Neptunus trituberculatus</name>
    <dbReference type="NCBI Taxonomy" id="210409"/>
    <lineage>
        <taxon>Eukaryota</taxon>
        <taxon>Metazoa</taxon>
        <taxon>Ecdysozoa</taxon>
        <taxon>Arthropoda</taxon>
        <taxon>Crustacea</taxon>
        <taxon>Multicrustacea</taxon>
        <taxon>Malacostraca</taxon>
        <taxon>Eumalacostraca</taxon>
        <taxon>Eucarida</taxon>
        <taxon>Decapoda</taxon>
        <taxon>Pleocyemata</taxon>
        <taxon>Brachyura</taxon>
        <taxon>Eubrachyura</taxon>
        <taxon>Portunoidea</taxon>
        <taxon>Portunidae</taxon>
        <taxon>Portuninae</taxon>
        <taxon>Portunus</taxon>
    </lineage>
</organism>
<dbReference type="EMBL" id="VSRR010000217">
    <property type="protein sequence ID" value="MPC12438.1"/>
    <property type="molecule type" value="Genomic_DNA"/>
</dbReference>
<evidence type="ECO:0000313" key="3">
    <source>
        <dbReference type="Proteomes" id="UP000324222"/>
    </source>
</evidence>
<sequence length="97" mass="10499">MDETQLLRQDTPSSSSTKFSGQVQVLPPPGASKHMQQHSPIVGIQHNGTGVQQVLVDKHLVVLPIQLGHFNGVLSLVTPVQVAANPVQRDAVRTLHR</sequence>
<evidence type="ECO:0000313" key="2">
    <source>
        <dbReference type="EMBL" id="MPC12438.1"/>
    </source>
</evidence>
<evidence type="ECO:0000256" key="1">
    <source>
        <dbReference type="SAM" id="MobiDB-lite"/>
    </source>
</evidence>
<comment type="caution">
    <text evidence="2">The sequence shown here is derived from an EMBL/GenBank/DDBJ whole genome shotgun (WGS) entry which is preliminary data.</text>
</comment>